<evidence type="ECO:0000256" key="6">
    <source>
        <dbReference type="ARBA" id="ARBA00022729"/>
    </source>
</evidence>
<dbReference type="NCBIfam" id="NF040941">
    <property type="entry name" value="GGGWT_bact"/>
    <property type="match status" value="1"/>
</dbReference>
<feature type="disulfide bond" evidence="10">
    <location>
        <begin position="183"/>
        <end position="192"/>
    </location>
</feature>
<dbReference type="CDD" id="cd00054">
    <property type="entry name" value="EGF_CA"/>
    <property type="match status" value="6"/>
</dbReference>
<evidence type="ECO:0000256" key="8">
    <source>
        <dbReference type="ARBA" id="ARBA00023157"/>
    </source>
</evidence>
<feature type="disulfide bond" evidence="10">
    <location>
        <begin position="166"/>
        <end position="176"/>
    </location>
</feature>
<evidence type="ECO:0000256" key="7">
    <source>
        <dbReference type="ARBA" id="ARBA00022737"/>
    </source>
</evidence>
<dbReference type="Pfam" id="PF00041">
    <property type="entry name" value="fn3"/>
    <property type="match status" value="5"/>
</dbReference>
<feature type="disulfide bond" evidence="10">
    <location>
        <begin position="369"/>
        <end position="378"/>
    </location>
</feature>
<dbReference type="InterPro" id="IPR002049">
    <property type="entry name" value="LE_dom"/>
</dbReference>
<organism evidence="17 18">
    <name type="scientific">Cyprinus carpio</name>
    <name type="common">Common carp</name>
    <dbReference type="NCBI Taxonomy" id="7962"/>
    <lineage>
        <taxon>Eukaryota</taxon>
        <taxon>Metazoa</taxon>
        <taxon>Chordata</taxon>
        <taxon>Craniata</taxon>
        <taxon>Vertebrata</taxon>
        <taxon>Euteleostomi</taxon>
        <taxon>Actinopterygii</taxon>
        <taxon>Neopterygii</taxon>
        <taxon>Teleostei</taxon>
        <taxon>Ostariophysi</taxon>
        <taxon>Cypriniformes</taxon>
        <taxon>Cyprinidae</taxon>
        <taxon>Cyprininae</taxon>
        <taxon>Cyprinus</taxon>
    </lineage>
</organism>
<dbReference type="InterPro" id="IPR002181">
    <property type="entry name" value="Fibrinogen_a/b/g_C_dom"/>
</dbReference>
<feature type="compositionally biased region" description="Low complexity" evidence="12">
    <location>
        <begin position="1582"/>
        <end position="1592"/>
    </location>
</feature>
<dbReference type="Gene3D" id="2.10.25.10">
    <property type="entry name" value="Laminin"/>
    <property type="match status" value="10"/>
</dbReference>
<feature type="region of interest" description="Disordered" evidence="12">
    <location>
        <begin position="581"/>
        <end position="606"/>
    </location>
</feature>
<dbReference type="Gene3D" id="2.60.40.10">
    <property type="entry name" value="Immunoglobulins"/>
    <property type="match status" value="6"/>
</dbReference>
<feature type="compositionally biased region" description="Polar residues" evidence="12">
    <location>
        <begin position="1235"/>
        <end position="1244"/>
    </location>
</feature>
<feature type="domain" description="EGF-like" evidence="14">
    <location>
        <begin position="348"/>
        <end position="379"/>
    </location>
</feature>
<dbReference type="PROSITE" id="PS50026">
    <property type="entry name" value="EGF_3"/>
    <property type="match status" value="2"/>
</dbReference>
<reference evidence="17" key="1">
    <citation type="submission" date="2025-08" db="UniProtKB">
        <authorList>
            <consortium name="Ensembl"/>
        </authorList>
    </citation>
    <scope>IDENTIFICATION</scope>
</reference>
<feature type="domain" description="Fibronectin type-III" evidence="15">
    <location>
        <begin position="548"/>
        <end position="638"/>
    </location>
</feature>
<keyword evidence="3" id="KW-0964">Secreted</keyword>
<dbReference type="FunFam" id="2.10.25.10:FF:000001">
    <property type="entry name" value="Tenascin C"/>
    <property type="match status" value="10"/>
</dbReference>
<evidence type="ECO:0000313" key="18">
    <source>
        <dbReference type="Proteomes" id="UP000694700"/>
    </source>
</evidence>
<dbReference type="InterPro" id="IPR013783">
    <property type="entry name" value="Ig-like_fold"/>
</dbReference>
<keyword evidence="7" id="KW-0677">Repeat</keyword>
<evidence type="ECO:0000256" key="9">
    <source>
        <dbReference type="ARBA" id="ARBA00023180"/>
    </source>
</evidence>
<dbReference type="CDD" id="cd00063">
    <property type="entry name" value="FN3"/>
    <property type="match status" value="5"/>
</dbReference>
<dbReference type="GO" id="GO:0030155">
    <property type="term" value="P:regulation of cell adhesion"/>
    <property type="evidence" value="ECO:0007669"/>
    <property type="project" value="TreeGrafter"/>
</dbReference>
<keyword evidence="5 10" id="KW-0245">EGF-like domain</keyword>
<feature type="region of interest" description="Disordered" evidence="12">
    <location>
        <begin position="1146"/>
        <end position="1165"/>
    </location>
</feature>
<evidence type="ECO:0000259" key="16">
    <source>
        <dbReference type="PROSITE" id="PS51406"/>
    </source>
</evidence>
<feature type="compositionally biased region" description="Polar residues" evidence="12">
    <location>
        <begin position="974"/>
        <end position="992"/>
    </location>
</feature>
<feature type="disulfide bond" evidence="10">
    <location>
        <begin position="352"/>
        <end position="362"/>
    </location>
</feature>
<evidence type="ECO:0000259" key="14">
    <source>
        <dbReference type="PROSITE" id="PS50026"/>
    </source>
</evidence>
<feature type="chain" id="PRO_5034189590" description="Tenascin" evidence="13">
    <location>
        <begin position="19"/>
        <end position="1902"/>
    </location>
</feature>
<feature type="domain" description="Fibronectin type-III" evidence="15">
    <location>
        <begin position="1505"/>
        <end position="1595"/>
    </location>
</feature>
<evidence type="ECO:0000259" key="15">
    <source>
        <dbReference type="PROSITE" id="PS50853"/>
    </source>
</evidence>
<feature type="coiled-coil region" evidence="11">
    <location>
        <begin position="80"/>
        <end position="107"/>
    </location>
</feature>
<dbReference type="PROSITE" id="PS01186">
    <property type="entry name" value="EGF_2"/>
    <property type="match status" value="3"/>
</dbReference>
<feature type="compositionally biased region" description="Acidic residues" evidence="12">
    <location>
        <begin position="1310"/>
        <end position="1325"/>
    </location>
</feature>
<evidence type="ECO:0000256" key="4">
    <source>
        <dbReference type="ARBA" id="ARBA00022530"/>
    </source>
</evidence>
<dbReference type="Gene3D" id="3.90.215.10">
    <property type="entry name" value="Gamma Fibrinogen, chain A, domain 1"/>
    <property type="match status" value="1"/>
</dbReference>
<comment type="caution">
    <text evidence="10">Lacks conserved residue(s) required for the propagation of feature annotation.</text>
</comment>
<dbReference type="PROSITE" id="PS50853">
    <property type="entry name" value="FN3"/>
    <property type="match status" value="5"/>
</dbReference>
<protein>
    <recommendedName>
        <fullName evidence="19">Tenascin</fullName>
    </recommendedName>
</protein>
<dbReference type="InterPro" id="IPR014716">
    <property type="entry name" value="Fibrinogen_a/b/g_C_1"/>
</dbReference>
<dbReference type="InterPro" id="IPR036116">
    <property type="entry name" value="FN3_sf"/>
</dbReference>
<dbReference type="PROSITE" id="PS00514">
    <property type="entry name" value="FIBRINOGEN_C_1"/>
    <property type="match status" value="1"/>
</dbReference>
<evidence type="ECO:0000256" key="3">
    <source>
        <dbReference type="ARBA" id="ARBA00022525"/>
    </source>
</evidence>
<feature type="compositionally biased region" description="Basic and acidic residues" evidence="12">
    <location>
        <begin position="591"/>
        <end position="603"/>
    </location>
</feature>
<name>A0A8C1ZTC4_CYPCA</name>
<evidence type="ECO:0000256" key="5">
    <source>
        <dbReference type="ARBA" id="ARBA00022536"/>
    </source>
</evidence>
<feature type="region of interest" description="Disordered" evidence="12">
    <location>
        <begin position="1082"/>
        <end position="1104"/>
    </location>
</feature>
<dbReference type="CDD" id="cd00087">
    <property type="entry name" value="FReD"/>
    <property type="match status" value="1"/>
</dbReference>
<feature type="region of interest" description="Disordered" evidence="12">
    <location>
        <begin position="1235"/>
        <end position="1255"/>
    </location>
</feature>
<dbReference type="PROSITE" id="PS51406">
    <property type="entry name" value="FIBRINOGEN_C_2"/>
    <property type="match status" value="1"/>
</dbReference>
<dbReference type="SUPFAM" id="SSF56496">
    <property type="entry name" value="Fibrinogen C-terminal domain-like"/>
    <property type="match status" value="1"/>
</dbReference>
<feature type="domain" description="Fibrinogen C-terminal" evidence="16">
    <location>
        <begin position="1684"/>
        <end position="1899"/>
    </location>
</feature>
<keyword evidence="4" id="KW-0272">Extracellular matrix</keyword>
<dbReference type="PROSITE" id="PS01248">
    <property type="entry name" value="EGF_LAM_1"/>
    <property type="match status" value="1"/>
</dbReference>
<dbReference type="Proteomes" id="UP000694700">
    <property type="component" value="Unplaced"/>
</dbReference>
<keyword evidence="11" id="KW-0175">Coiled coil</keyword>
<dbReference type="InterPro" id="IPR000742">
    <property type="entry name" value="EGF"/>
</dbReference>
<feature type="domain" description="EGF-like" evidence="14">
    <location>
        <begin position="162"/>
        <end position="193"/>
    </location>
</feature>
<dbReference type="Pfam" id="PF25024">
    <property type="entry name" value="EGF_TEN"/>
    <property type="match status" value="1"/>
</dbReference>
<feature type="region of interest" description="Disordered" evidence="12">
    <location>
        <begin position="961"/>
        <end position="1063"/>
    </location>
</feature>
<comment type="similarity">
    <text evidence="2">Belongs to the tenascin family.</text>
</comment>
<dbReference type="InterPro" id="IPR050991">
    <property type="entry name" value="ECM_Regulatory_Proteins"/>
</dbReference>
<evidence type="ECO:0000256" key="13">
    <source>
        <dbReference type="SAM" id="SignalP"/>
    </source>
</evidence>
<comment type="subcellular location">
    <subcellularLocation>
        <location evidence="1">Secreted</location>
        <location evidence="1">Extracellular space</location>
        <location evidence="1">Extracellular matrix</location>
    </subcellularLocation>
</comment>
<feature type="signal peptide" evidence="13">
    <location>
        <begin position="1"/>
        <end position="18"/>
    </location>
</feature>
<keyword evidence="9" id="KW-0325">Glycoprotein</keyword>
<accession>A0A8C1ZTC4</accession>
<evidence type="ECO:0000256" key="10">
    <source>
        <dbReference type="PROSITE-ProRule" id="PRU00076"/>
    </source>
</evidence>
<dbReference type="SMART" id="SM00181">
    <property type="entry name" value="EGF"/>
    <property type="match status" value="10"/>
</dbReference>
<evidence type="ECO:0000256" key="12">
    <source>
        <dbReference type="SAM" id="MobiDB-lite"/>
    </source>
</evidence>
<sequence length="1902" mass="208109">MALVLPFLLLLLPSPALSSQHLQTGAHRVSRDIKPQPIKLVISDTCAQDGAKDRELDLDPDSPLVLTHRIRLVPGSGSACGQCELDFAALRDRIERLEKEVSDLREKCGGPEGCCSSQQSKGAVCTTVRPTTDKCPDDCSDQGRCVDGKCVCFPGFSGPDCSVPDCPDDCSSQGQCVNGQCVCDPGFTGPDCSSSTCPDNCSDKGRCVNGRCVCDAGFTGPNCGTPGCPDNCNKRGRCVNGQCVCDAGFTGPNCGTRGCPANCNKRGRCVNRKCVCDSGFAGHDCSEISCPGNCNDRGRCVNGQCVCDPGFSGSDCSVRTCPENCNNRGQCVNGKCVCESGFTGPNCSSRSCPGDCSNHGRCVDGRCVCDSGFTGPDCSAKACPNDCSNKGRCVNGKCVCEAGYSGQDCSTKTCPNNCNNKGHCVRGRCVCQRGFTGPDCTECQSGFTGENCDTALAGVSRLNTRDITESSVTLFWTPPAVQYDTYHITFTSRKETDQKISSKINGRLSTYTQIGLAAGQEYTVSITGEKDGMMGMESTAEFTTLISGPKDLQVVKTTTTSVIVQWEKAQGEIDRYVLSVAPNQTDGSNRLPEKNLPPERDSAQIDGLEPGRLYDISLVAEKDSIRSLPTTTQATPGNASMPVNRMTTETQTVQVDNNKEKTPRFTNTTLFLRKQELSKGGQVTERKVENPERTGNVSKLITDILVRPGQKRPDRIRPQPTRRNHSPEIKHLNFSQIGAKGGIVVPFSNKSRTWYPLRPRNPNVDSASPVSGGKPLALTMKETRSQEGNAETNFRTQSVKTPGHASPSSTFQKHIITPSATPLPFTNITELTEEPTITTEKNLTAYINGTKCVRKVLVGYRKINANMSDGNTLTKNLTVIVGHVNGNDLLHKLLTDGSTANAMGVTGPEAETSEARRSVKEQGGMENIDEETMEKNANVVNATPFLTRQPETTLYQPLTTTSAPPSLHNHHVPTPQSLAQPERVNQYTARNRSTAERPPRKNSMRAFPLSIPRQPTRPKAPSLSSPPIVGRPLFKSNSSSSSFETQKHKHTSWPSPIASRFAKEPRVEKEVLNSIPSARQFQDSTPELAHKSKTETPTPLPVKFPLKKDTAIKDRGVEESDLMPYRRTPFRGSYPRRPFQNHMRPILESPQHPYQGLPVRRPFSSKPNIRNNRIINQGGPIQPVNSALTPAKENGTSIKIRPNVILNRTNGSSNRHSQIKNGGNTQVVSNISQYRKGNSDSSFPTDHPMENDNSSQEYVLSETDGSIEHVGVNNMTSTGFVLIWGAPKGKFKHFIITQTELGQENKDKDEMNEESEEKEKDDDDEKGLKTTAAKKSSLSKGKSRVYEFVPNVQSPKMNKSGENITSFTTVLPGTARSHQMANLSPQTRYSVSIFGKGPMFRSKTHNLIVHTGPEPPSNLAFSNVTDSSFTVSWTKPRSKVSGFKITYTHVQEGEPNSVSVDSETVHLALSPVSPGSTYEVRVMSLLGQDESDSIQDTVTTLPDPPTDLRAINVTDGKALLLWRPALATVDHYVIVYSSDTAPGPGISIRVSGNAAEEQLQALQSSTRYRVSVHSQLGDRSSSRATTAFTTSSGKTGDSPRDLKASQVTPRTAVLSWKAPVSAVSSYRLSYYTDGQDIQEVILGPTVKELKLRRLFPSSTYTAHLQAERDGLYMSAISTEFTTGNLRFPFPTDCSQEKKNGALESGIVEVFPQGHEGKPLMVYCDMETDGGGWTVFQRRKDGKMNFFRSWHEYSNGFGALDGEFWLGNEKLHNFTKMSPMTLRVDLRAGEESVYAHYSSFSIDNAKKHYTIRVSGYSGTAGDSLTYHNGRPFSTRDRDPQPFITRCAMSYRGGWWYKNCHEANLNGLYNTNTHQQGVIWTEWKGKDFSIPFTEMKFRPASFRP</sequence>
<keyword evidence="6 13" id="KW-0732">Signal</keyword>
<feature type="domain" description="Fibronectin type-III" evidence="15">
    <location>
        <begin position="1598"/>
        <end position="1688"/>
    </location>
</feature>
<dbReference type="SMART" id="SM00060">
    <property type="entry name" value="FN3"/>
    <property type="match status" value="6"/>
</dbReference>
<dbReference type="FunFam" id="3.90.215.10:FF:000001">
    <property type="entry name" value="Tenascin isoform 1"/>
    <property type="match status" value="1"/>
</dbReference>
<evidence type="ECO:0000313" key="17">
    <source>
        <dbReference type="Ensembl" id="ENSCCRP00015095021.1"/>
    </source>
</evidence>
<dbReference type="PROSITE" id="PS00022">
    <property type="entry name" value="EGF_1"/>
    <property type="match status" value="4"/>
</dbReference>
<dbReference type="GO" id="GO:0031175">
    <property type="term" value="P:neuron projection development"/>
    <property type="evidence" value="ECO:0007669"/>
    <property type="project" value="TreeGrafter"/>
</dbReference>
<evidence type="ECO:0000256" key="11">
    <source>
        <dbReference type="SAM" id="Coils"/>
    </source>
</evidence>
<proteinExistence type="inferred from homology"/>
<dbReference type="InterPro" id="IPR003961">
    <property type="entry name" value="FN3_dom"/>
</dbReference>
<dbReference type="SUPFAM" id="SSF49265">
    <property type="entry name" value="Fibronectin type III"/>
    <property type="match status" value="5"/>
</dbReference>
<feature type="region of interest" description="Disordered" evidence="12">
    <location>
        <begin position="1572"/>
        <end position="1605"/>
    </location>
</feature>
<feature type="domain" description="Fibronectin type-III" evidence="15">
    <location>
        <begin position="458"/>
        <end position="547"/>
    </location>
</feature>
<dbReference type="InterPro" id="IPR036056">
    <property type="entry name" value="Fibrinogen-like_C"/>
</dbReference>
<dbReference type="Pfam" id="PF00147">
    <property type="entry name" value="Fibrinogen_C"/>
    <property type="match status" value="1"/>
</dbReference>
<evidence type="ECO:0000256" key="2">
    <source>
        <dbReference type="ARBA" id="ARBA00008673"/>
    </source>
</evidence>
<evidence type="ECO:0000256" key="1">
    <source>
        <dbReference type="ARBA" id="ARBA00004498"/>
    </source>
</evidence>
<dbReference type="GO" id="GO:0005615">
    <property type="term" value="C:extracellular space"/>
    <property type="evidence" value="ECO:0007669"/>
    <property type="project" value="TreeGrafter"/>
</dbReference>
<dbReference type="InterPro" id="IPR020837">
    <property type="entry name" value="Fibrinogen_CS"/>
</dbReference>
<dbReference type="PANTHER" id="PTHR46708">
    <property type="entry name" value="TENASCIN"/>
    <property type="match status" value="1"/>
</dbReference>
<feature type="domain" description="Fibronectin type-III" evidence="15">
    <location>
        <begin position="1415"/>
        <end position="1504"/>
    </location>
</feature>
<feature type="region of interest" description="Disordered" evidence="12">
    <location>
        <begin position="1302"/>
        <end position="1336"/>
    </location>
</feature>
<dbReference type="Pfam" id="PF23106">
    <property type="entry name" value="EGF_Teneurin"/>
    <property type="match status" value="2"/>
</dbReference>
<dbReference type="SMART" id="SM00186">
    <property type="entry name" value="FBG"/>
    <property type="match status" value="1"/>
</dbReference>
<dbReference type="PANTHER" id="PTHR46708:SF1">
    <property type="entry name" value="TENASCIN"/>
    <property type="match status" value="1"/>
</dbReference>
<keyword evidence="8 10" id="KW-1015">Disulfide bond</keyword>
<dbReference type="Ensembl" id="ENSCCRT00015098098.1">
    <property type="protein sequence ID" value="ENSCCRP00015095021.1"/>
    <property type="gene ID" value="ENSCCRG00015038322.1"/>
</dbReference>
<evidence type="ECO:0008006" key="19">
    <source>
        <dbReference type="Google" id="ProtNLM"/>
    </source>
</evidence>